<keyword evidence="3" id="KW-0186">Copper</keyword>
<dbReference type="Proteomes" id="UP000619486">
    <property type="component" value="Unassembled WGS sequence"/>
</dbReference>
<evidence type="ECO:0000313" key="6">
    <source>
        <dbReference type="Proteomes" id="UP000619486"/>
    </source>
</evidence>
<comment type="similarity">
    <text evidence="1">Belongs to the melC1 family.</text>
</comment>
<dbReference type="Pfam" id="PF06236">
    <property type="entry name" value="MelC1"/>
    <property type="match status" value="1"/>
</dbReference>
<keyword evidence="2 4" id="KW-0732">Signal</keyword>
<dbReference type="EMBL" id="BMQQ01000025">
    <property type="protein sequence ID" value="GGT52806.1"/>
    <property type="molecule type" value="Genomic_DNA"/>
</dbReference>
<dbReference type="InterPro" id="IPR006311">
    <property type="entry name" value="TAT_signal"/>
</dbReference>
<reference evidence="5" key="2">
    <citation type="submission" date="2020-09" db="EMBL/GenBank/DDBJ databases">
        <authorList>
            <person name="Sun Q."/>
            <person name="Ohkuma M."/>
        </authorList>
    </citation>
    <scope>NUCLEOTIDE SEQUENCE</scope>
    <source>
        <strain evidence="5">JCM 3172</strain>
    </source>
</reference>
<dbReference type="AlphaFoldDB" id="A0A918LUS4"/>
<dbReference type="Gene3D" id="3.30.1880.10">
    <property type="entry name" value="protein ne1242 domain like"/>
    <property type="match status" value="1"/>
</dbReference>
<accession>A0A918LUS4</accession>
<gene>
    <name evidence="5" type="ORF">GCM10014713_53440</name>
</gene>
<evidence type="ECO:0000256" key="2">
    <source>
        <dbReference type="ARBA" id="ARBA00022729"/>
    </source>
</evidence>
<reference evidence="5" key="1">
    <citation type="journal article" date="2014" name="Int. J. Syst. Evol. Microbiol.">
        <title>Complete genome sequence of Corynebacterium casei LMG S-19264T (=DSM 44701T), isolated from a smear-ripened cheese.</title>
        <authorList>
            <consortium name="US DOE Joint Genome Institute (JGI-PGF)"/>
            <person name="Walter F."/>
            <person name="Albersmeier A."/>
            <person name="Kalinowski J."/>
            <person name="Ruckert C."/>
        </authorList>
    </citation>
    <scope>NUCLEOTIDE SEQUENCE</scope>
    <source>
        <strain evidence="5">JCM 3172</strain>
    </source>
</reference>
<feature type="signal peptide" evidence="4">
    <location>
        <begin position="1"/>
        <end position="25"/>
    </location>
</feature>
<evidence type="ECO:0000256" key="3">
    <source>
        <dbReference type="ARBA" id="ARBA00023008"/>
    </source>
</evidence>
<dbReference type="GO" id="GO:0042438">
    <property type="term" value="P:melanin biosynthetic process"/>
    <property type="evidence" value="ECO:0007669"/>
    <property type="project" value="InterPro"/>
</dbReference>
<proteinExistence type="inferred from homology"/>
<dbReference type="PROSITE" id="PS51318">
    <property type="entry name" value="TAT"/>
    <property type="match status" value="1"/>
</dbReference>
<dbReference type="RefSeq" id="WP_019889042.1">
    <property type="nucleotide sequence ID" value="NZ_BMQQ01000025.1"/>
</dbReference>
<protein>
    <recommendedName>
        <fullName evidence="7">Tyrosinase co-factor protein</fullName>
    </recommendedName>
</protein>
<evidence type="ECO:0000313" key="5">
    <source>
        <dbReference type="EMBL" id="GGT52806.1"/>
    </source>
</evidence>
<evidence type="ECO:0000256" key="4">
    <source>
        <dbReference type="SAM" id="SignalP"/>
    </source>
</evidence>
<comment type="caution">
    <text evidence="5">The sequence shown here is derived from an EMBL/GenBank/DDBJ whole genome shotgun (WGS) entry which is preliminary data.</text>
</comment>
<organism evidence="5 6">
    <name type="scientific">Streptomyces purpureus</name>
    <dbReference type="NCBI Taxonomy" id="1951"/>
    <lineage>
        <taxon>Bacteria</taxon>
        <taxon>Bacillati</taxon>
        <taxon>Actinomycetota</taxon>
        <taxon>Actinomycetes</taxon>
        <taxon>Kitasatosporales</taxon>
        <taxon>Streptomycetaceae</taxon>
        <taxon>Streptomyces</taxon>
    </lineage>
</organism>
<evidence type="ECO:0000256" key="1">
    <source>
        <dbReference type="ARBA" id="ARBA00009871"/>
    </source>
</evidence>
<feature type="chain" id="PRO_5037249170" description="Tyrosinase co-factor protein" evidence="4">
    <location>
        <begin position="26"/>
        <end position="135"/>
    </location>
</feature>
<dbReference type="InterPro" id="IPR010928">
    <property type="entry name" value="MelC1"/>
</dbReference>
<dbReference type="GO" id="GO:0005507">
    <property type="term" value="F:copper ion binding"/>
    <property type="evidence" value="ECO:0007669"/>
    <property type="project" value="InterPro"/>
</dbReference>
<sequence>MLSRRAALRTLFTLAAAAFTGGALARIVTTPRRAGADADAAPAPFAFDETYRGRRIQGGPLTPRGSAEVLIDGRPLHLMRRADGSYLSAVDHYESCETPLAAARAAVDRLGSARLSPEAAIHGVRTGGGPRGVHA</sequence>
<name>A0A918LUS4_9ACTN</name>
<evidence type="ECO:0008006" key="7">
    <source>
        <dbReference type="Google" id="ProtNLM"/>
    </source>
</evidence>
<keyword evidence="6" id="KW-1185">Reference proteome</keyword>
<dbReference type="InterPro" id="IPR023199">
    <property type="entry name" value="GriE/MELC1_sf"/>
</dbReference>